<accession>A0A2P2C2Z2</accession>
<organism evidence="1">
    <name type="scientific">metagenome</name>
    <dbReference type="NCBI Taxonomy" id="256318"/>
    <lineage>
        <taxon>unclassified sequences</taxon>
        <taxon>metagenomes</taxon>
    </lineage>
</organism>
<sequence length="171" mass="18057">MPPSAPGPGAPEPILDPMLRVLRERHPEVDIVVLPQHAPAPVAPVLDAADRDELAAAADRSLDDLLERIAAATRGTVARDAGWHTDEFGQSWYECVAVVEGLGEGDNIVLLRSTGHALVGLGWQARPVPGDRPRLAARRRGGLEASATVRPTALVVVLRTSRVRAAGGAAR</sequence>
<gene>
    <name evidence="1" type="ORF">NOCA1110050</name>
</gene>
<proteinExistence type="predicted"/>
<evidence type="ECO:0000313" key="1">
    <source>
        <dbReference type="EMBL" id="CUR56366.1"/>
    </source>
</evidence>
<protein>
    <submittedName>
        <fullName evidence="1">Uncharacterized protein</fullName>
    </submittedName>
</protein>
<name>A0A2P2C2Z2_9ZZZZ</name>
<dbReference type="AlphaFoldDB" id="A0A2P2C2Z2"/>
<dbReference type="EMBL" id="CZKB01000003">
    <property type="protein sequence ID" value="CUR56366.1"/>
    <property type="molecule type" value="Genomic_DNA"/>
</dbReference>
<reference evidence="1" key="1">
    <citation type="submission" date="2015-08" db="EMBL/GenBank/DDBJ databases">
        <authorList>
            <person name="Babu N.S."/>
            <person name="Beckwith C.J."/>
            <person name="Beseler K.G."/>
            <person name="Brison A."/>
            <person name="Carone J.V."/>
            <person name="Caskin T.P."/>
            <person name="Diamond M."/>
            <person name="Durham M.E."/>
            <person name="Foxe J.M."/>
            <person name="Go M."/>
            <person name="Henderson B.A."/>
            <person name="Jones I.B."/>
            <person name="McGettigan J.A."/>
            <person name="Micheletti S.J."/>
            <person name="Nasrallah M.E."/>
            <person name="Ortiz D."/>
            <person name="Piller C.R."/>
            <person name="Privatt S.R."/>
            <person name="Schneider S.L."/>
            <person name="Sharp S."/>
            <person name="Smith T.C."/>
            <person name="Stanton J.D."/>
            <person name="Ullery H.E."/>
            <person name="Wilson R.J."/>
            <person name="Serrano M.G."/>
            <person name="Buck G."/>
            <person name="Lee V."/>
            <person name="Wang Y."/>
            <person name="Carvalho R."/>
            <person name="Voegtly L."/>
            <person name="Shi R."/>
            <person name="Duckworth R."/>
            <person name="Johnson A."/>
            <person name="Loviza R."/>
            <person name="Walstead R."/>
            <person name="Shah Z."/>
            <person name="Kiflezghi M."/>
            <person name="Wade K."/>
            <person name="Ball S.L."/>
            <person name="Bradley K.W."/>
            <person name="Asai D.J."/>
            <person name="Bowman C.A."/>
            <person name="Russell D.A."/>
            <person name="Pope W.H."/>
            <person name="Jacobs-Sera D."/>
            <person name="Hendrix R.W."/>
            <person name="Hatfull G.F."/>
        </authorList>
    </citation>
    <scope>NUCLEOTIDE SEQUENCE</scope>
</reference>